<keyword evidence="8" id="KW-0832">Ubl conjugation</keyword>
<keyword evidence="9" id="KW-0156">Chromatin regulator</keyword>
<dbReference type="Pfam" id="PF00439">
    <property type="entry name" value="Bromodomain"/>
    <property type="match status" value="1"/>
</dbReference>
<feature type="domain" description="Bromo" evidence="15">
    <location>
        <begin position="296"/>
        <end position="343"/>
    </location>
</feature>
<dbReference type="PROSITE" id="PS50014">
    <property type="entry name" value="BROMODOMAIN_2"/>
    <property type="match status" value="1"/>
</dbReference>
<dbReference type="SMART" id="SM00297">
    <property type="entry name" value="BROMO"/>
    <property type="match status" value="1"/>
</dbReference>
<dbReference type="InterPro" id="IPR001487">
    <property type="entry name" value="Bromodomain"/>
</dbReference>
<accession>A0A7R9AKD5</accession>
<gene>
    <name evidence="18" type="ORF">TSIB3V08_LOCUS76</name>
</gene>
<evidence type="ECO:0000256" key="8">
    <source>
        <dbReference type="ARBA" id="ARBA00022843"/>
    </source>
</evidence>
<dbReference type="GO" id="GO:0005634">
    <property type="term" value="C:nucleus"/>
    <property type="evidence" value="ECO:0007669"/>
    <property type="project" value="UniProtKB-SubCell"/>
</dbReference>
<reference evidence="18" key="1">
    <citation type="submission" date="2020-11" db="EMBL/GenBank/DDBJ databases">
        <authorList>
            <person name="Tran Van P."/>
        </authorList>
    </citation>
    <scope>NUCLEOTIDE SEQUENCE</scope>
</reference>
<evidence type="ECO:0000256" key="3">
    <source>
        <dbReference type="ARBA" id="ARBA00022499"/>
    </source>
</evidence>
<evidence type="ECO:0000256" key="4">
    <source>
        <dbReference type="ARBA" id="ARBA00022553"/>
    </source>
</evidence>
<dbReference type="Gene3D" id="1.20.920.10">
    <property type="entry name" value="Bromodomain-like"/>
    <property type="match status" value="1"/>
</dbReference>
<dbReference type="InterPro" id="IPR047268">
    <property type="entry name" value="PWWP_BS69"/>
</dbReference>
<name>A0A7R9AKD5_TIMSH</name>
<feature type="region of interest" description="Disordered" evidence="14">
    <location>
        <begin position="76"/>
        <end position="96"/>
    </location>
</feature>
<dbReference type="InterPro" id="IPR019787">
    <property type="entry name" value="Znf_PHD-finger"/>
</dbReference>
<evidence type="ECO:0000259" key="16">
    <source>
        <dbReference type="PROSITE" id="PS50812"/>
    </source>
</evidence>
<dbReference type="GO" id="GO:0034243">
    <property type="term" value="P:regulation of transcription elongation by RNA polymerase II"/>
    <property type="evidence" value="ECO:0007669"/>
    <property type="project" value="InterPro"/>
</dbReference>
<dbReference type="PANTHER" id="PTHR46379:SF1">
    <property type="entry name" value="ZINC FINGER MYND DOMAIN-CONTAINING PROTEIN 11"/>
    <property type="match status" value="1"/>
</dbReference>
<dbReference type="SUPFAM" id="SSF57903">
    <property type="entry name" value="FYVE/PHD zinc finger"/>
    <property type="match status" value="1"/>
</dbReference>
<comment type="subcellular location">
    <subcellularLocation>
        <location evidence="1">Nucleus</location>
    </subcellularLocation>
</comment>
<keyword evidence="4" id="KW-0597">Phosphoprotein</keyword>
<dbReference type="GO" id="GO:0003677">
    <property type="term" value="F:DNA binding"/>
    <property type="evidence" value="ECO:0007669"/>
    <property type="project" value="InterPro"/>
</dbReference>
<dbReference type="Pfam" id="PF00628">
    <property type="entry name" value="PHD"/>
    <property type="match status" value="1"/>
</dbReference>
<dbReference type="InterPro" id="IPR000313">
    <property type="entry name" value="PWWP_dom"/>
</dbReference>
<sequence>MTRRRMSCPQTTHKLWDAIKIIRYQRQIPDQIRISRYMSRAHQTSEEDVSRHLGHCVRDNLVRLVKRVGFKGSQTGKKQESYRLPQGAVSSTGEQREELSVEISPGSSGLAQEYVIWSDNFSKPSAVSCQSAPKKSWGYCSIQIMLAMLYSTTAECLQEIHVKKDNHDWYCFECHGGGDVICCTGCHRVYHLSCVATDLSEDDVKKTFVCSVCKMCKESDKFKISRRELNHLLGFTCSRLKERLPVVITERQVPSKQLYISDRAASSTAALQRRNDPSLGIKWVTDDEDAWRVNYLIYQPMDLQTMDCKAKNKKYRTLEEFQADAQTIVHNVVIYHGVNSSLADMARQMLRDCIYDLQEIRQCRDCYRMSNEKEDKHWFCQPCKPQHELVYAKQKGFPYWPAKVIKIEGQMYDVRFFGGHHQRAVLDKIYIRPISVNIHTLQVKRTSSWNKACEELRRHRAQLEKFANSSEVEDSSFDDDDDIDTLTKESELEKQKTLDADMKNLEERLKAENAAQLKDIIEKHNLLISETKRKHNQLISETKRKQWLANVPAVLSSTAEDGEIEVRISVG</sequence>
<dbReference type="Gene3D" id="3.30.40.10">
    <property type="entry name" value="Zinc/RING finger domain, C3HC4 (zinc finger)"/>
    <property type="match status" value="1"/>
</dbReference>
<dbReference type="InterPro" id="IPR048589">
    <property type="entry name" value="SAMD1-like_WH"/>
</dbReference>
<evidence type="ECO:0000256" key="10">
    <source>
        <dbReference type="ARBA" id="ARBA00023117"/>
    </source>
</evidence>
<evidence type="ECO:0000256" key="2">
    <source>
        <dbReference type="ARBA" id="ARBA00022491"/>
    </source>
</evidence>
<evidence type="ECO:0000256" key="6">
    <source>
        <dbReference type="ARBA" id="ARBA00022771"/>
    </source>
</evidence>
<evidence type="ECO:0000313" key="18">
    <source>
        <dbReference type="EMBL" id="CAD7255784.1"/>
    </source>
</evidence>
<dbReference type="InterPro" id="IPR019786">
    <property type="entry name" value="Zinc_finger_PHD-type_CS"/>
</dbReference>
<keyword evidence="13" id="KW-0175">Coiled coil</keyword>
<dbReference type="InterPro" id="IPR036427">
    <property type="entry name" value="Bromodomain-like_sf"/>
</dbReference>
<dbReference type="GO" id="GO:0006325">
    <property type="term" value="P:chromatin organization"/>
    <property type="evidence" value="ECO:0007669"/>
    <property type="project" value="UniProtKB-KW"/>
</dbReference>
<dbReference type="EMBL" id="OC000022">
    <property type="protein sequence ID" value="CAD7255784.1"/>
    <property type="molecule type" value="Genomic_DNA"/>
</dbReference>
<keyword evidence="6" id="KW-0863">Zinc-finger</keyword>
<evidence type="ECO:0000256" key="7">
    <source>
        <dbReference type="ARBA" id="ARBA00022833"/>
    </source>
</evidence>
<keyword evidence="5" id="KW-0479">Metal-binding</keyword>
<evidence type="ECO:0000256" key="14">
    <source>
        <dbReference type="SAM" id="MobiDB-lite"/>
    </source>
</evidence>
<keyword evidence="2" id="KW-0678">Repressor</keyword>
<feature type="domain" description="SAMD1-like winged helix (WH)" evidence="17">
    <location>
        <begin position="3"/>
        <end position="79"/>
    </location>
</feature>
<keyword evidence="7" id="KW-0862">Zinc</keyword>
<dbReference type="PROSITE" id="PS52014">
    <property type="entry name" value="SAMD1_WH"/>
    <property type="match status" value="1"/>
</dbReference>
<organism evidence="18">
    <name type="scientific">Timema shepardi</name>
    <name type="common">Walking stick</name>
    <dbReference type="NCBI Taxonomy" id="629360"/>
    <lineage>
        <taxon>Eukaryota</taxon>
        <taxon>Metazoa</taxon>
        <taxon>Ecdysozoa</taxon>
        <taxon>Arthropoda</taxon>
        <taxon>Hexapoda</taxon>
        <taxon>Insecta</taxon>
        <taxon>Pterygota</taxon>
        <taxon>Neoptera</taxon>
        <taxon>Polyneoptera</taxon>
        <taxon>Phasmatodea</taxon>
        <taxon>Timematodea</taxon>
        <taxon>Timematoidea</taxon>
        <taxon>Timematidae</taxon>
        <taxon>Timema</taxon>
    </lineage>
</organism>
<proteinExistence type="predicted"/>
<feature type="coiled-coil region" evidence="13">
    <location>
        <begin position="488"/>
        <end position="534"/>
    </location>
</feature>
<keyword evidence="11" id="KW-0539">Nucleus</keyword>
<dbReference type="GO" id="GO:0008270">
    <property type="term" value="F:zinc ion binding"/>
    <property type="evidence" value="ECO:0007669"/>
    <property type="project" value="UniProtKB-KW"/>
</dbReference>
<dbReference type="AlphaFoldDB" id="A0A7R9AKD5"/>
<dbReference type="GO" id="GO:0003714">
    <property type="term" value="F:transcription corepressor activity"/>
    <property type="evidence" value="ECO:0007669"/>
    <property type="project" value="InterPro"/>
</dbReference>
<dbReference type="PROSITE" id="PS50812">
    <property type="entry name" value="PWWP"/>
    <property type="match status" value="1"/>
</dbReference>
<dbReference type="SMART" id="SM00249">
    <property type="entry name" value="PHD"/>
    <property type="match status" value="1"/>
</dbReference>
<protein>
    <recommendedName>
        <fullName evidence="19">Zinc finger MYND domain-containing protein 11</fullName>
    </recommendedName>
</protein>
<evidence type="ECO:0000256" key="1">
    <source>
        <dbReference type="ARBA" id="ARBA00004123"/>
    </source>
</evidence>
<evidence type="ECO:0000256" key="12">
    <source>
        <dbReference type="PROSITE-ProRule" id="PRU00035"/>
    </source>
</evidence>
<dbReference type="SMART" id="SM00293">
    <property type="entry name" value="PWWP"/>
    <property type="match status" value="1"/>
</dbReference>
<evidence type="ECO:0000256" key="5">
    <source>
        <dbReference type="ARBA" id="ARBA00022723"/>
    </source>
</evidence>
<dbReference type="SUPFAM" id="SSF47370">
    <property type="entry name" value="Bromodomain"/>
    <property type="match status" value="1"/>
</dbReference>
<evidence type="ECO:0000259" key="17">
    <source>
        <dbReference type="PROSITE" id="PS52014"/>
    </source>
</evidence>
<feature type="domain" description="PWWP" evidence="16">
    <location>
        <begin position="386"/>
        <end position="437"/>
    </location>
</feature>
<evidence type="ECO:0000256" key="13">
    <source>
        <dbReference type="SAM" id="Coils"/>
    </source>
</evidence>
<evidence type="ECO:0000256" key="11">
    <source>
        <dbReference type="ARBA" id="ARBA00023242"/>
    </source>
</evidence>
<dbReference type="PANTHER" id="PTHR46379">
    <property type="entry name" value="ZINC FINGER MYND DOMAIN-CONTAINING"/>
    <property type="match status" value="1"/>
</dbReference>
<dbReference type="InterPro" id="IPR013083">
    <property type="entry name" value="Znf_RING/FYVE/PHD"/>
</dbReference>
<keyword evidence="3" id="KW-1017">Isopeptide bond</keyword>
<evidence type="ECO:0000256" key="9">
    <source>
        <dbReference type="ARBA" id="ARBA00022853"/>
    </source>
</evidence>
<dbReference type="PROSITE" id="PS01359">
    <property type="entry name" value="ZF_PHD_1"/>
    <property type="match status" value="1"/>
</dbReference>
<dbReference type="InterPro" id="IPR011011">
    <property type="entry name" value="Znf_FYVE_PHD"/>
</dbReference>
<dbReference type="Gene3D" id="2.30.30.140">
    <property type="match status" value="1"/>
</dbReference>
<evidence type="ECO:0000259" key="15">
    <source>
        <dbReference type="PROSITE" id="PS50014"/>
    </source>
</evidence>
<dbReference type="Pfam" id="PF21524">
    <property type="entry name" value="SAMD1_WH"/>
    <property type="match status" value="1"/>
</dbReference>
<keyword evidence="10 12" id="KW-0103">Bromodomain</keyword>
<dbReference type="InterPro" id="IPR047269">
    <property type="entry name" value="ZMY11"/>
</dbReference>
<dbReference type="InterPro" id="IPR001965">
    <property type="entry name" value="Znf_PHD"/>
</dbReference>
<dbReference type="GO" id="GO:0009966">
    <property type="term" value="P:regulation of signal transduction"/>
    <property type="evidence" value="ECO:0007669"/>
    <property type="project" value="TreeGrafter"/>
</dbReference>
<dbReference type="CDD" id="cd20159">
    <property type="entry name" value="PWWP_BS69"/>
    <property type="match status" value="1"/>
</dbReference>
<dbReference type="SUPFAM" id="SSF63748">
    <property type="entry name" value="Tudor/PWWP/MBT"/>
    <property type="match status" value="1"/>
</dbReference>
<evidence type="ECO:0008006" key="19">
    <source>
        <dbReference type="Google" id="ProtNLM"/>
    </source>
</evidence>